<evidence type="ECO:0000256" key="12">
    <source>
        <dbReference type="SAM" id="Phobius"/>
    </source>
</evidence>
<geneLocation type="plasmid" evidence="15">
    <name>pjcm18538 dna</name>
</geneLocation>
<evidence type="ECO:0000256" key="4">
    <source>
        <dbReference type="ARBA" id="ARBA00022617"/>
    </source>
</evidence>
<dbReference type="GO" id="GO:0046872">
    <property type="term" value="F:metal ion binding"/>
    <property type="evidence" value="ECO:0007669"/>
    <property type="project" value="UniProtKB-KW"/>
</dbReference>
<keyword evidence="10 12" id="KW-0472">Membrane</keyword>
<name>A0A7I7S411_9MYCO</name>
<dbReference type="GO" id="GO:0005886">
    <property type="term" value="C:plasma membrane"/>
    <property type="evidence" value="ECO:0007669"/>
    <property type="project" value="UniProtKB-SubCell"/>
</dbReference>
<dbReference type="EMBL" id="AP022593">
    <property type="protein sequence ID" value="BBY51588.1"/>
    <property type="molecule type" value="Genomic_DNA"/>
</dbReference>
<feature type="transmembrane region" description="Helical" evidence="12">
    <location>
        <begin position="155"/>
        <end position="173"/>
    </location>
</feature>
<sequence length="212" mass="23101">MRNGEHGYGLVTKTLHWLTVAAFTAQFAVGLTMSGDDEAFDAEKDRIDRLEDAGEEDAERRGKAAEERFEAEIDALEDRLDAREDDYVAAAFDDIASATFLEDGLSLPEAHVLLGLSLIVLGVLRVLWRMTTPLPPWAPYLRPGERSLESALEKVLLAAIFVVPVSGLALLAVGTDWLALHVAAQLVFLATVAVHVALMLTHARDGALVRML</sequence>
<evidence type="ECO:0000256" key="1">
    <source>
        <dbReference type="ARBA" id="ARBA00004651"/>
    </source>
</evidence>
<evidence type="ECO:0000313" key="15">
    <source>
        <dbReference type="Proteomes" id="UP000467428"/>
    </source>
</evidence>
<keyword evidence="4" id="KW-0349">Heme</keyword>
<dbReference type="GO" id="GO:0022904">
    <property type="term" value="P:respiratory electron transport chain"/>
    <property type="evidence" value="ECO:0007669"/>
    <property type="project" value="InterPro"/>
</dbReference>
<dbReference type="PANTHER" id="PTHR30529:SF1">
    <property type="entry name" value="CYTOCHROME B561 HOMOLOG 2"/>
    <property type="match status" value="1"/>
</dbReference>
<keyword evidence="7" id="KW-0249">Electron transport</keyword>
<evidence type="ECO:0000256" key="9">
    <source>
        <dbReference type="ARBA" id="ARBA00023004"/>
    </source>
</evidence>
<dbReference type="SUPFAM" id="SSF81342">
    <property type="entry name" value="Transmembrane di-heme cytochromes"/>
    <property type="match status" value="1"/>
</dbReference>
<feature type="transmembrane region" description="Helical" evidence="12">
    <location>
        <begin position="110"/>
        <end position="128"/>
    </location>
</feature>
<evidence type="ECO:0000256" key="11">
    <source>
        <dbReference type="ARBA" id="ARBA00037975"/>
    </source>
</evidence>
<proteinExistence type="inferred from homology"/>
<comment type="subcellular location">
    <subcellularLocation>
        <location evidence="1">Cell membrane</location>
        <topology evidence="1">Multi-pass membrane protein</topology>
    </subcellularLocation>
</comment>
<keyword evidence="9" id="KW-0408">Iron</keyword>
<keyword evidence="8 12" id="KW-1133">Transmembrane helix</keyword>
<dbReference type="PANTHER" id="PTHR30529">
    <property type="entry name" value="CYTOCHROME B561"/>
    <property type="match status" value="1"/>
</dbReference>
<evidence type="ECO:0000256" key="10">
    <source>
        <dbReference type="ARBA" id="ARBA00023136"/>
    </source>
</evidence>
<evidence type="ECO:0000256" key="8">
    <source>
        <dbReference type="ARBA" id="ARBA00022989"/>
    </source>
</evidence>
<keyword evidence="2" id="KW-0813">Transport</keyword>
<feature type="domain" description="Cytochrome b561 bacterial/Ni-hydrogenase" evidence="13">
    <location>
        <begin position="8"/>
        <end position="212"/>
    </location>
</feature>
<accession>A0A7I7S411</accession>
<dbReference type="InterPro" id="IPR011577">
    <property type="entry name" value="Cyt_b561_bac/Ni-Hgenase"/>
</dbReference>
<keyword evidence="3" id="KW-1003">Cell membrane</keyword>
<keyword evidence="5 12" id="KW-0812">Transmembrane</keyword>
<keyword evidence="15" id="KW-1185">Reference proteome</keyword>
<reference evidence="14 15" key="1">
    <citation type="journal article" date="2019" name="Emerg. Microbes Infect.">
        <title>Comprehensive subspecies identification of 175 nontuberculous mycobacteria species based on 7547 genomic profiles.</title>
        <authorList>
            <person name="Matsumoto Y."/>
            <person name="Kinjo T."/>
            <person name="Motooka D."/>
            <person name="Nabeya D."/>
            <person name="Jung N."/>
            <person name="Uechi K."/>
            <person name="Horii T."/>
            <person name="Iida T."/>
            <person name="Fujita J."/>
            <person name="Nakamura S."/>
        </authorList>
    </citation>
    <scope>NUCLEOTIDE SEQUENCE [LARGE SCALE GENOMIC DNA]</scope>
    <source>
        <strain evidence="14 15">JCM 18538</strain>
    </source>
</reference>
<evidence type="ECO:0000256" key="7">
    <source>
        <dbReference type="ARBA" id="ARBA00022982"/>
    </source>
</evidence>
<organism evidence="14 15">
    <name type="scientific">Mycolicibacterium arabiense</name>
    <dbReference type="NCBI Taxonomy" id="1286181"/>
    <lineage>
        <taxon>Bacteria</taxon>
        <taxon>Bacillati</taxon>
        <taxon>Actinomycetota</taxon>
        <taxon>Actinomycetes</taxon>
        <taxon>Mycobacteriales</taxon>
        <taxon>Mycobacteriaceae</taxon>
        <taxon>Mycolicibacterium</taxon>
    </lineage>
</organism>
<dbReference type="InterPro" id="IPR052168">
    <property type="entry name" value="Cytochrome_b561_oxidase"/>
</dbReference>
<dbReference type="InterPro" id="IPR016174">
    <property type="entry name" value="Di-haem_cyt_TM"/>
</dbReference>
<evidence type="ECO:0000256" key="2">
    <source>
        <dbReference type="ARBA" id="ARBA00022448"/>
    </source>
</evidence>
<dbReference type="GO" id="GO:0020037">
    <property type="term" value="F:heme binding"/>
    <property type="evidence" value="ECO:0007669"/>
    <property type="project" value="TreeGrafter"/>
</dbReference>
<dbReference type="AlphaFoldDB" id="A0A7I7S411"/>
<gene>
    <name evidence="14" type="ORF">MARA_50560</name>
</gene>
<evidence type="ECO:0000259" key="13">
    <source>
        <dbReference type="Pfam" id="PF01292"/>
    </source>
</evidence>
<evidence type="ECO:0000256" key="5">
    <source>
        <dbReference type="ARBA" id="ARBA00022692"/>
    </source>
</evidence>
<evidence type="ECO:0000256" key="6">
    <source>
        <dbReference type="ARBA" id="ARBA00022723"/>
    </source>
</evidence>
<dbReference type="KEGG" id="marz:MARA_50560"/>
<evidence type="ECO:0000313" key="14">
    <source>
        <dbReference type="EMBL" id="BBY51588.1"/>
    </source>
</evidence>
<feature type="transmembrane region" description="Helical" evidence="12">
    <location>
        <begin position="179"/>
        <end position="201"/>
    </location>
</feature>
<dbReference type="Proteomes" id="UP000467428">
    <property type="component" value="Chromosome"/>
</dbReference>
<comment type="similarity">
    <text evidence="11">Belongs to the cytochrome b561 family.</text>
</comment>
<dbReference type="GO" id="GO:0009055">
    <property type="term" value="F:electron transfer activity"/>
    <property type="evidence" value="ECO:0007669"/>
    <property type="project" value="InterPro"/>
</dbReference>
<protein>
    <recommendedName>
        <fullName evidence="13">Cytochrome b561 bacterial/Ni-hydrogenase domain-containing protein</fullName>
    </recommendedName>
</protein>
<keyword evidence="6" id="KW-0479">Metal-binding</keyword>
<dbReference type="Pfam" id="PF01292">
    <property type="entry name" value="Ni_hydr_CYTB"/>
    <property type="match status" value="1"/>
</dbReference>
<evidence type="ECO:0000256" key="3">
    <source>
        <dbReference type="ARBA" id="ARBA00022475"/>
    </source>
</evidence>